<dbReference type="Gene3D" id="3.90.79.10">
    <property type="entry name" value="Nucleoside Triphosphate Pyrophosphohydrolase"/>
    <property type="match status" value="1"/>
</dbReference>
<comment type="cofactor">
    <cofactor evidence="1">
        <name>Mn(2+)</name>
        <dbReference type="ChEBI" id="CHEBI:29035"/>
    </cofactor>
</comment>
<gene>
    <name evidence="8" type="ORF">ABS311_13305</name>
</gene>
<evidence type="ECO:0000256" key="2">
    <source>
        <dbReference type="ARBA" id="ARBA00001946"/>
    </source>
</evidence>
<reference evidence="8 9" key="1">
    <citation type="submission" date="2024-06" db="EMBL/GenBank/DDBJ databases">
        <authorList>
            <person name="Chen R.Y."/>
        </authorList>
    </citation>
    <scope>NUCLEOTIDE SEQUENCE [LARGE SCALE GENOMIC DNA]</scope>
    <source>
        <strain evidence="8 9">D2</strain>
    </source>
</reference>
<comment type="cofactor">
    <cofactor evidence="2">
        <name>Mg(2+)</name>
        <dbReference type="ChEBI" id="CHEBI:18420"/>
    </cofactor>
</comment>
<evidence type="ECO:0000256" key="6">
    <source>
        <dbReference type="ARBA" id="ARBA00023211"/>
    </source>
</evidence>
<dbReference type="PROSITE" id="PS51462">
    <property type="entry name" value="NUDIX"/>
    <property type="match status" value="1"/>
</dbReference>
<dbReference type="InterPro" id="IPR045121">
    <property type="entry name" value="CoAse"/>
</dbReference>
<evidence type="ECO:0000313" key="8">
    <source>
        <dbReference type="EMBL" id="MER2492857.1"/>
    </source>
</evidence>
<dbReference type="PANTHER" id="PTHR12992">
    <property type="entry name" value="NUDIX HYDROLASE"/>
    <property type="match status" value="1"/>
</dbReference>
<name>A0ABV1RIU3_9ALTE</name>
<dbReference type="PANTHER" id="PTHR12992:SF11">
    <property type="entry name" value="MITOCHONDRIAL COENZYME A DIPHOSPHATASE NUDT8"/>
    <property type="match status" value="1"/>
</dbReference>
<protein>
    <submittedName>
        <fullName evidence="8">CoA pyrophosphatase</fullName>
    </submittedName>
</protein>
<keyword evidence="9" id="KW-1185">Reference proteome</keyword>
<proteinExistence type="predicted"/>
<evidence type="ECO:0000256" key="5">
    <source>
        <dbReference type="ARBA" id="ARBA00022842"/>
    </source>
</evidence>
<dbReference type="InterPro" id="IPR000086">
    <property type="entry name" value="NUDIX_hydrolase_dom"/>
</dbReference>
<dbReference type="SUPFAM" id="SSF55811">
    <property type="entry name" value="Nudix"/>
    <property type="match status" value="1"/>
</dbReference>
<evidence type="ECO:0000256" key="4">
    <source>
        <dbReference type="ARBA" id="ARBA00022801"/>
    </source>
</evidence>
<keyword evidence="3" id="KW-0479">Metal-binding</keyword>
<feature type="domain" description="Nudix hydrolase" evidence="7">
    <location>
        <begin position="31"/>
        <end position="163"/>
    </location>
</feature>
<dbReference type="Proteomes" id="UP001467690">
    <property type="component" value="Unassembled WGS sequence"/>
</dbReference>
<evidence type="ECO:0000256" key="1">
    <source>
        <dbReference type="ARBA" id="ARBA00001936"/>
    </source>
</evidence>
<dbReference type="InterPro" id="IPR015797">
    <property type="entry name" value="NUDIX_hydrolase-like_dom_sf"/>
</dbReference>
<sequence>MYKQTILHKLQLSVLPELNDGRRQLMQGQTLKASAVLVPIFSFNDQLCIVLTQRQGFLRHHANQISFPGGKKDPTDKTLADTALRETFEEIGVDINAVSIINKLSEIQTPSGFSITPYTGFIAEHAQFKLNYQEVRHLVYLPLEVLLQQTDWACYSVKIKNRYHQVYAFQYNEHFIWGATAAILKQLSMILK</sequence>
<keyword evidence="4" id="KW-0378">Hydrolase</keyword>
<evidence type="ECO:0000256" key="3">
    <source>
        <dbReference type="ARBA" id="ARBA00022723"/>
    </source>
</evidence>
<dbReference type="Pfam" id="PF00293">
    <property type="entry name" value="NUDIX"/>
    <property type="match status" value="1"/>
</dbReference>
<dbReference type="EMBL" id="JBELOE010000236">
    <property type="protein sequence ID" value="MER2492857.1"/>
    <property type="molecule type" value="Genomic_DNA"/>
</dbReference>
<keyword evidence="6" id="KW-0464">Manganese</keyword>
<evidence type="ECO:0000259" key="7">
    <source>
        <dbReference type="PROSITE" id="PS51462"/>
    </source>
</evidence>
<dbReference type="NCBIfam" id="NF007980">
    <property type="entry name" value="PRK10707.1"/>
    <property type="match status" value="1"/>
</dbReference>
<dbReference type="RefSeq" id="WP_185976605.1">
    <property type="nucleotide sequence ID" value="NZ_CP041660.1"/>
</dbReference>
<accession>A0ABV1RIU3</accession>
<evidence type="ECO:0000313" key="9">
    <source>
        <dbReference type="Proteomes" id="UP001467690"/>
    </source>
</evidence>
<organism evidence="8 9">
    <name type="scientific">Catenovulum sediminis</name>
    <dbReference type="NCBI Taxonomy" id="1740262"/>
    <lineage>
        <taxon>Bacteria</taxon>
        <taxon>Pseudomonadati</taxon>
        <taxon>Pseudomonadota</taxon>
        <taxon>Gammaproteobacteria</taxon>
        <taxon>Alteromonadales</taxon>
        <taxon>Alteromonadaceae</taxon>
        <taxon>Catenovulum</taxon>
    </lineage>
</organism>
<comment type="caution">
    <text evidence="8">The sequence shown here is derived from an EMBL/GenBank/DDBJ whole genome shotgun (WGS) entry which is preliminary data.</text>
</comment>
<keyword evidence="5" id="KW-0460">Magnesium</keyword>
<dbReference type="CDD" id="cd03426">
    <property type="entry name" value="NUDIX_CoAse_Nudt7"/>
    <property type="match status" value="1"/>
</dbReference>